<accession>A0A7Y2M239</accession>
<evidence type="ECO:0000313" key="1">
    <source>
        <dbReference type="EMBL" id="NNH05075.1"/>
    </source>
</evidence>
<protein>
    <submittedName>
        <fullName evidence="1">Type II toxin-antitoxin system VapB family antitoxin</fullName>
    </submittedName>
</protein>
<evidence type="ECO:0000313" key="2">
    <source>
        <dbReference type="Proteomes" id="UP000543598"/>
    </source>
</evidence>
<dbReference type="EMBL" id="JABEMB010000031">
    <property type="protein sequence ID" value="NNH05075.1"/>
    <property type="molecule type" value="Genomic_DNA"/>
</dbReference>
<name>A0A7Y2M239_9MICO</name>
<sequence>MGKTLIDIDDTVLARAQALSGIATKKGVVAAALEGVVRRLEVDNYAEFVTSGAVDDLSDPEVVRSAQR</sequence>
<comment type="caution">
    <text evidence="1">The sequence shown here is derived from an EMBL/GenBank/DDBJ whole genome shotgun (WGS) entry which is preliminary data.</text>
</comment>
<keyword evidence="2" id="KW-1185">Reference proteome</keyword>
<organism evidence="1 2">
    <name type="scientific">Microbacterium ulmi</name>
    <dbReference type="NCBI Taxonomy" id="179095"/>
    <lineage>
        <taxon>Bacteria</taxon>
        <taxon>Bacillati</taxon>
        <taxon>Actinomycetota</taxon>
        <taxon>Actinomycetes</taxon>
        <taxon>Micrococcales</taxon>
        <taxon>Microbacteriaceae</taxon>
        <taxon>Microbacterium</taxon>
    </lineage>
</organism>
<proteinExistence type="predicted"/>
<dbReference type="Pfam" id="PF09957">
    <property type="entry name" value="VapB_antitoxin"/>
    <property type="match status" value="1"/>
</dbReference>
<reference evidence="1 2" key="1">
    <citation type="submission" date="2020-05" db="EMBL/GenBank/DDBJ databases">
        <title>MicrobeNet Type strains.</title>
        <authorList>
            <person name="Nicholson A.C."/>
        </authorList>
    </citation>
    <scope>NUCLEOTIDE SEQUENCE [LARGE SCALE GENOMIC DNA]</scope>
    <source>
        <strain evidence="1 2">JCM 14282</strain>
    </source>
</reference>
<dbReference type="Proteomes" id="UP000543598">
    <property type="component" value="Unassembled WGS sequence"/>
</dbReference>
<dbReference type="InterPro" id="IPR019239">
    <property type="entry name" value="VapB_antitoxin"/>
</dbReference>
<dbReference type="AlphaFoldDB" id="A0A7Y2M239"/>
<gene>
    <name evidence="1" type="ORF">HLA99_14600</name>
</gene>
<dbReference type="RefSeq" id="WP_167037088.1">
    <property type="nucleotide sequence ID" value="NZ_BAAANA010000001.1"/>
</dbReference>